<comment type="caution">
    <text evidence="9">The sequence shown here is derived from an EMBL/GenBank/DDBJ whole genome shotgun (WGS) entry which is preliminary data.</text>
</comment>
<keyword evidence="2 6" id="KW-0489">Methyltransferase</keyword>
<accession>A0ABV9Q0Q3</accession>
<evidence type="ECO:0000313" key="9">
    <source>
        <dbReference type="EMBL" id="MFC4767880.1"/>
    </source>
</evidence>
<evidence type="ECO:0000256" key="3">
    <source>
        <dbReference type="ARBA" id="ARBA00022679"/>
    </source>
</evidence>
<dbReference type="NCBIfam" id="NF004790">
    <property type="entry name" value="PRK06136.1"/>
    <property type="match status" value="1"/>
</dbReference>
<dbReference type="SUPFAM" id="SSF53790">
    <property type="entry name" value="Tetrapyrrole methylase"/>
    <property type="match status" value="1"/>
</dbReference>
<dbReference type="InterPro" id="IPR014776">
    <property type="entry name" value="4pyrrole_Mease_sub2"/>
</dbReference>
<dbReference type="Pfam" id="PF00590">
    <property type="entry name" value="TP_methylase"/>
    <property type="match status" value="1"/>
</dbReference>
<dbReference type="EC" id="2.1.1.107" evidence="1"/>
<dbReference type="Pfam" id="PF02602">
    <property type="entry name" value="HEM4"/>
    <property type="match status" value="1"/>
</dbReference>
<name>A0ABV9Q0Q3_9BACL</name>
<dbReference type="InterPro" id="IPR014777">
    <property type="entry name" value="4pyrrole_Mease_sub1"/>
</dbReference>
<dbReference type="InterPro" id="IPR003754">
    <property type="entry name" value="4pyrrol_synth_uPrphyn_synth"/>
</dbReference>
<dbReference type="InterPro" id="IPR000878">
    <property type="entry name" value="4pyrrol_Mease"/>
</dbReference>
<keyword evidence="10" id="KW-1185">Reference proteome</keyword>
<dbReference type="RefSeq" id="WP_380025802.1">
    <property type="nucleotide sequence ID" value="NZ_JBHSHC010000093.1"/>
</dbReference>
<dbReference type="CDD" id="cd06578">
    <property type="entry name" value="HemD"/>
    <property type="match status" value="1"/>
</dbReference>
<dbReference type="InterPro" id="IPR006366">
    <property type="entry name" value="CobA/CysG_C"/>
</dbReference>
<dbReference type="CDD" id="cd11642">
    <property type="entry name" value="SUMT"/>
    <property type="match status" value="1"/>
</dbReference>
<keyword evidence="3 6" id="KW-0808">Transferase</keyword>
<evidence type="ECO:0000256" key="6">
    <source>
        <dbReference type="RuleBase" id="RU003960"/>
    </source>
</evidence>
<dbReference type="PANTHER" id="PTHR45790">
    <property type="entry name" value="SIROHEME SYNTHASE-RELATED"/>
    <property type="match status" value="1"/>
</dbReference>
<organism evidence="9 10">
    <name type="scientific">Effusibacillus consociatus</name>
    <dbReference type="NCBI Taxonomy" id="1117041"/>
    <lineage>
        <taxon>Bacteria</taxon>
        <taxon>Bacillati</taxon>
        <taxon>Bacillota</taxon>
        <taxon>Bacilli</taxon>
        <taxon>Bacillales</taxon>
        <taxon>Alicyclobacillaceae</taxon>
        <taxon>Effusibacillus</taxon>
    </lineage>
</organism>
<dbReference type="InterPro" id="IPR035996">
    <property type="entry name" value="4pyrrol_Methylase_sf"/>
</dbReference>
<evidence type="ECO:0000259" key="7">
    <source>
        <dbReference type="Pfam" id="PF00590"/>
    </source>
</evidence>
<dbReference type="PANTHER" id="PTHR45790:SF3">
    <property type="entry name" value="S-ADENOSYL-L-METHIONINE-DEPENDENT UROPORPHYRINOGEN III METHYLTRANSFERASE, CHLOROPLASTIC"/>
    <property type="match status" value="1"/>
</dbReference>
<dbReference type="Gene3D" id="3.40.50.10090">
    <property type="match status" value="2"/>
</dbReference>
<dbReference type="SUPFAM" id="SSF69618">
    <property type="entry name" value="HemD-like"/>
    <property type="match status" value="1"/>
</dbReference>
<evidence type="ECO:0000259" key="8">
    <source>
        <dbReference type="Pfam" id="PF02602"/>
    </source>
</evidence>
<dbReference type="Gene3D" id="3.40.1010.10">
    <property type="entry name" value="Cobalt-precorrin-4 Transmethylase, Domain 1"/>
    <property type="match status" value="1"/>
</dbReference>
<keyword evidence="4" id="KW-0949">S-adenosyl-L-methionine</keyword>
<dbReference type="InterPro" id="IPR050161">
    <property type="entry name" value="Siro_Cobalamin_biosynth"/>
</dbReference>
<dbReference type="NCBIfam" id="TIGR01469">
    <property type="entry name" value="cobA_cysG_Cterm"/>
    <property type="match status" value="1"/>
</dbReference>
<proteinExistence type="inferred from homology"/>
<dbReference type="Gene3D" id="3.30.950.10">
    <property type="entry name" value="Methyltransferase, Cobalt-precorrin-4 Transmethylase, Domain 2"/>
    <property type="match status" value="1"/>
</dbReference>
<dbReference type="GO" id="GO:0004851">
    <property type="term" value="F:uroporphyrin-III C-methyltransferase activity"/>
    <property type="evidence" value="ECO:0007669"/>
    <property type="project" value="UniProtKB-EC"/>
</dbReference>
<dbReference type="InterPro" id="IPR003043">
    <property type="entry name" value="Uropor_MeTrfase_CS"/>
</dbReference>
<dbReference type="PROSITE" id="PS00840">
    <property type="entry name" value="SUMT_2"/>
    <property type="match status" value="1"/>
</dbReference>
<comment type="similarity">
    <text evidence="6">Belongs to the precorrin methyltransferase family.</text>
</comment>
<dbReference type="EMBL" id="JBHSHC010000093">
    <property type="protein sequence ID" value="MFC4767880.1"/>
    <property type="molecule type" value="Genomic_DNA"/>
</dbReference>
<evidence type="ECO:0000256" key="4">
    <source>
        <dbReference type="ARBA" id="ARBA00022691"/>
    </source>
</evidence>
<feature type="domain" description="Tetrapyrrole biosynthesis uroporphyrinogen III synthase" evidence="8">
    <location>
        <begin position="267"/>
        <end position="497"/>
    </location>
</feature>
<reference evidence="10" key="1">
    <citation type="journal article" date="2019" name="Int. J. Syst. Evol. Microbiol.">
        <title>The Global Catalogue of Microorganisms (GCM) 10K type strain sequencing project: providing services to taxonomists for standard genome sequencing and annotation.</title>
        <authorList>
            <consortium name="The Broad Institute Genomics Platform"/>
            <consortium name="The Broad Institute Genome Sequencing Center for Infectious Disease"/>
            <person name="Wu L."/>
            <person name="Ma J."/>
        </authorList>
    </citation>
    <scope>NUCLEOTIDE SEQUENCE [LARGE SCALE GENOMIC DNA]</scope>
    <source>
        <strain evidence="10">WYCCWR 12678</strain>
    </source>
</reference>
<gene>
    <name evidence="9" type="primary">cobA</name>
    <name evidence="9" type="ORF">ACFO8Q_11000</name>
</gene>
<dbReference type="Proteomes" id="UP001596002">
    <property type="component" value="Unassembled WGS sequence"/>
</dbReference>
<dbReference type="PROSITE" id="PS00839">
    <property type="entry name" value="SUMT_1"/>
    <property type="match status" value="1"/>
</dbReference>
<evidence type="ECO:0000256" key="2">
    <source>
        <dbReference type="ARBA" id="ARBA00022603"/>
    </source>
</evidence>
<protein>
    <recommendedName>
        <fullName evidence="1">uroporphyrinogen-III C-methyltransferase</fullName>
        <ecNumber evidence="1">2.1.1.107</ecNumber>
    </recommendedName>
</protein>
<keyword evidence="5" id="KW-0627">Porphyrin biosynthesis</keyword>
<dbReference type="GO" id="GO:0032259">
    <property type="term" value="P:methylation"/>
    <property type="evidence" value="ECO:0007669"/>
    <property type="project" value="UniProtKB-KW"/>
</dbReference>
<feature type="domain" description="Tetrapyrrole methylase" evidence="7">
    <location>
        <begin position="6"/>
        <end position="217"/>
    </location>
</feature>
<dbReference type="InterPro" id="IPR036108">
    <property type="entry name" value="4pyrrol_syn_uPrphyn_synt_sf"/>
</dbReference>
<evidence type="ECO:0000256" key="5">
    <source>
        <dbReference type="ARBA" id="ARBA00023244"/>
    </source>
</evidence>
<evidence type="ECO:0000313" key="10">
    <source>
        <dbReference type="Proteomes" id="UP001596002"/>
    </source>
</evidence>
<sequence>MASGIVYLVGAGPGDPNLITVKGMNMLKKADVILYDRLCSPRLLSYAPPTAERIYSGKTPDKHTLPQEEINRLLVEKAKAGMTVVRLKGGDPSVFGRVGEEMAALAEHGIEYEVVPGITSAISVPIYAGIPVTSRGVATSFAVITGHEDPEKGTSGIDWARVAVAADTTVFLMGVGRLASIVENLIRNGRPADTPIALIRWGTWAEQETLTGTLADIVNKVEAANFRNPAVIVVGDVVHLREKIAWAEKKPLFGKRVMITRTRSQASELSQLIEEFGGEAYEFPVIRLAPPQDWGPVDSALHQLETYDWIVFTSVNGVEFFFNRMRETGIDVRRIHGKLAVVGTTTEEALRARGLFADLIPKQFVGESLFKELETRIRPGQKVLLPRADIARKALPDALRQIGCEVTEIDVYENVPVSENAAEAKQVLRDGDVHMITFTSSSTVKNFVKAMEGEDLNTLLDGVTIASIGPITTETAEKLGLRVDVTADIHTIAGLVEALIAHRNKKNFI</sequence>
<evidence type="ECO:0000256" key="1">
    <source>
        <dbReference type="ARBA" id="ARBA00012162"/>
    </source>
</evidence>